<organism evidence="9 10">
    <name type="scientific">Bactrocera dorsalis</name>
    <name type="common">Oriental fruit fly</name>
    <name type="synonym">Dacus dorsalis</name>
    <dbReference type="NCBI Taxonomy" id="27457"/>
    <lineage>
        <taxon>Eukaryota</taxon>
        <taxon>Metazoa</taxon>
        <taxon>Ecdysozoa</taxon>
        <taxon>Arthropoda</taxon>
        <taxon>Hexapoda</taxon>
        <taxon>Insecta</taxon>
        <taxon>Pterygota</taxon>
        <taxon>Neoptera</taxon>
        <taxon>Endopterygota</taxon>
        <taxon>Diptera</taxon>
        <taxon>Brachycera</taxon>
        <taxon>Muscomorpha</taxon>
        <taxon>Tephritoidea</taxon>
        <taxon>Tephritidae</taxon>
        <taxon>Bactrocera</taxon>
        <taxon>Bactrocera</taxon>
    </lineage>
</organism>
<accession>A0A6I9UWN5</accession>
<keyword evidence="4" id="KW-0378">Hydrolase</keyword>
<feature type="domain" description="Exonuclease" evidence="8">
    <location>
        <begin position="11"/>
        <end position="221"/>
    </location>
</feature>
<evidence type="ECO:0000256" key="4">
    <source>
        <dbReference type="ARBA" id="ARBA00022801"/>
    </source>
</evidence>
<keyword evidence="2" id="KW-0540">Nuclease</keyword>
<evidence type="ECO:0000313" key="10">
    <source>
        <dbReference type="RefSeq" id="XP_011199808.3"/>
    </source>
</evidence>
<keyword evidence="9" id="KW-1185">Reference proteome</keyword>
<dbReference type="SMART" id="SM00479">
    <property type="entry name" value="EXOIII"/>
    <property type="match status" value="1"/>
</dbReference>
<evidence type="ECO:0000256" key="5">
    <source>
        <dbReference type="ARBA" id="ARBA00022839"/>
    </source>
</evidence>
<dbReference type="InterPro" id="IPR036397">
    <property type="entry name" value="RNaseH_sf"/>
</dbReference>
<protein>
    <submittedName>
        <fullName evidence="10">Three-prime repair exonuclease 1</fullName>
    </submittedName>
</protein>
<keyword evidence="6" id="KW-0460">Magnesium</keyword>
<evidence type="ECO:0000256" key="1">
    <source>
        <dbReference type="ARBA" id="ARBA00001946"/>
    </source>
</evidence>
<sequence>MSKTENRRIGSFVVLDLETSTYDGNLRNLSIMELTMYGFPAKDLQTDPIRVTRTSEMCVPPPSPNLNKLTLIINPRRVIYPKSTDSTGLDNNMLENESHFDENCACLIVNFLNRLPQPVCLVAHNGDRHDFLIVKNMFNKLSMKLPNNIHFVDSLHAFRRIDFDPTFQTRPNGKYTPKGVYKLDNIYKRNFKKDPDLRHQAEADVETLTHLIRVYGKSFIAYAEDRASEFICSDERK</sequence>
<dbReference type="Gene3D" id="3.30.420.10">
    <property type="entry name" value="Ribonuclease H-like superfamily/Ribonuclease H"/>
    <property type="match status" value="1"/>
</dbReference>
<dbReference type="AlphaFoldDB" id="A0A6I9UWN5"/>
<dbReference type="InParanoid" id="A0A6I9UWN5"/>
<dbReference type="GO" id="GO:0046872">
    <property type="term" value="F:metal ion binding"/>
    <property type="evidence" value="ECO:0007669"/>
    <property type="project" value="UniProtKB-KW"/>
</dbReference>
<comment type="cofactor">
    <cofactor evidence="1">
        <name>Mg(2+)</name>
        <dbReference type="ChEBI" id="CHEBI:18420"/>
    </cofactor>
</comment>
<evidence type="ECO:0000256" key="6">
    <source>
        <dbReference type="ARBA" id="ARBA00022842"/>
    </source>
</evidence>
<evidence type="ECO:0000313" key="9">
    <source>
        <dbReference type="Proteomes" id="UP001652620"/>
    </source>
</evidence>
<reference evidence="10" key="2">
    <citation type="submission" date="2025-08" db="UniProtKB">
        <authorList>
            <consortium name="RefSeq"/>
        </authorList>
    </citation>
    <scope>IDENTIFICATION</scope>
    <source>
        <tissue evidence="10">Adult</tissue>
    </source>
</reference>
<dbReference type="InterPro" id="IPR013520">
    <property type="entry name" value="Ribonucl_H"/>
</dbReference>
<evidence type="ECO:0000259" key="8">
    <source>
        <dbReference type="SMART" id="SM00479"/>
    </source>
</evidence>
<dbReference type="KEGG" id="bdr:105223718"/>
<dbReference type="InterPro" id="IPR012337">
    <property type="entry name" value="RNaseH-like_sf"/>
</dbReference>
<gene>
    <name evidence="10" type="primary">LOC105223718</name>
</gene>
<keyword evidence="5 10" id="KW-0269">Exonuclease</keyword>
<evidence type="ECO:0000256" key="2">
    <source>
        <dbReference type="ARBA" id="ARBA00022722"/>
    </source>
</evidence>
<dbReference type="GO" id="GO:0006308">
    <property type="term" value="P:DNA catabolic process"/>
    <property type="evidence" value="ECO:0007669"/>
    <property type="project" value="TreeGrafter"/>
</dbReference>
<name>A0A6I9UWN5_BACDO</name>
<keyword evidence="3" id="KW-0479">Metal-binding</keyword>
<dbReference type="GO" id="GO:0008296">
    <property type="term" value="F:3'-5'-DNA exonuclease activity"/>
    <property type="evidence" value="ECO:0007669"/>
    <property type="project" value="TreeGrafter"/>
</dbReference>
<dbReference type="RefSeq" id="XP_011199808.3">
    <property type="nucleotide sequence ID" value="XM_011201506.4"/>
</dbReference>
<reference evidence="9" key="1">
    <citation type="submission" date="2025-05" db="UniProtKB">
        <authorList>
            <consortium name="RefSeq"/>
        </authorList>
    </citation>
    <scope>NUCLEOTIDE SEQUENCE [LARGE SCALE GENOMIC DNA]</scope>
</reference>
<dbReference type="PANTHER" id="PTHR13058">
    <property type="entry name" value="THREE PRIME REPAIR EXONUCLEASE 1, 2"/>
    <property type="match status" value="1"/>
</dbReference>
<dbReference type="PANTHER" id="PTHR13058:SF19">
    <property type="entry name" value="LD40940P"/>
    <property type="match status" value="1"/>
</dbReference>
<dbReference type="GeneID" id="105223718"/>
<evidence type="ECO:0000256" key="3">
    <source>
        <dbReference type="ARBA" id="ARBA00022723"/>
    </source>
</evidence>
<dbReference type="GO" id="GO:0005737">
    <property type="term" value="C:cytoplasm"/>
    <property type="evidence" value="ECO:0007669"/>
    <property type="project" value="TreeGrafter"/>
</dbReference>
<dbReference type="OrthoDB" id="10250935at2759"/>
<dbReference type="InterPro" id="IPR040393">
    <property type="entry name" value="TREX1/2"/>
</dbReference>
<dbReference type="SUPFAM" id="SSF53098">
    <property type="entry name" value="Ribonuclease H-like"/>
    <property type="match status" value="1"/>
</dbReference>
<dbReference type="Proteomes" id="UP001652620">
    <property type="component" value="Chromosome 1"/>
</dbReference>
<comment type="similarity">
    <text evidence="7">Belongs to the exonuclease superfamily. TREX family.</text>
</comment>
<dbReference type="GO" id="GO:0003676">
    <property type="term" value="F:nucleic acid binding"/>
    <property type="evidence" value="ECO:0007669"/>
    <property type="project" value="InterPro"/>
</dbReference>
<evidence type="ECO:0000256" key="7">
    <source>
        <dbReference type="ARBA" id="ARBA00025769"/>
    </source>
</evidence>
<proteinExistence type="inferred from homology"/>